<feature type="domain" description="Kinesin-like protein Kif23 Arf6-interacting" evidence="2">
    <location>
        <begin position="23"/>
        <end position="119"/>
    </location>
</feature>
<sequence length="193" mass="21258">MLPQRQRARSPSAGAHRPTPVRNHRRSKSAGEKWLDHRPEAIAPLETVLQPKMKHKKSVGKLEVKDTNKASRYILTTQDSDTQGNLQTKLVKGDVKPTATGGSAVVFTGVETLKQTSPGDRAFLSPLSCSRRGDNTWQKAGKTMMANGQIQRRGAMSQLKDMAYIDVSATSIRMRGSRLYTPPSTRGSPEAKY</sequence>
<dbReference type="OrthoDB" id="6288110at2759"/>
<keyword evidence="4" id="KW-1185">Reference proteome</keyword>
<dbReference type="InterPro" id="IPR032384">
    <property type="entry name" value="Kif23_Arf-bd"/>
</dbReference>
<evidence type="ECO:0000313" key="4">
    <source>
        <dbReference type="Proteomes" id="UP000593567"/>
    </source>
</evidence>
<dbReference type="InterPro" id="IPR038105">
    <property type="entry name" value="Kif23_Arf-bd_sf"/>
</dbReference>
<proteinExistence type="predicted"/>
<dbReference type="Gene3D" id="2.60.40.4330">
    <property type="entry name" value="Kinesin-like protein Kif23, Arf6-interacting domain"/>
    <property type="match status" value="1"/>
</dbReference>
<dbReference type="Pfam" id="PF16540">
    <property type="entry name" value="MKLP1_Arf_bdg"/>
    <property type="match status" value="1"/>
</dbReference>
<name>A0A7J7KRV8_BUGNE</name>
<reference evidence="3" key="1">
    <citation type="submission" date="2020-06" db="EMBL/GenBank/DDBJ databases">
        <title>Draft genome of Bugula neritina, a colonial animal packing powerful symbionts and potential medicines.</title>
        <authorList>
            <person name="Rayko M."/>
        </authorList>
    </citation>
    <scope>NUCLEOTIDE SEQUENCE [LARGE SCALE GENOMIC DNA]</scope>
    <source>
        <strain evidence="3">Kwan_BN1</strain>
    </source>
</reference>
<dbReference type="EMBL" id="VXIV02000095">
    <property type="protein sequence ID" value="KAF6040878.1"/>
    <property type="molecule type" value="Genomic_DNA"/>
</dbReference>
<comment type="caution">
    <text evidence="3">The sequence shown here is derived from an EMBL/GenBank/DDBJ whole genome shotgun (WGS) entry which is preliminary data.</text>
</comment>
<organism evidence="3 4">
    <name type="scientific">Bugula neritina</name>
    <name type="common">Brown bryozoan</name>
    <name type="synonym">Sertularia neritina</name>
    <dbReference type="NCBI Taxonomy" id="10212"/>
    <lineage>
        <taxon>Eukaryota</taxon>
        <taxon>Metazoa</taxon>
        <taxon>Spiralia</taxon>
        <taxon>Lophotrochozoa</taxon>
        <taxon>Bryozoa</taxon>
        <taxon>Gymnolaemata</taxon>
        <taxon>Cheilostomatida</taxon>
        <taxon>Flustrina</taxon>
        <taxon>Buguloidea</taxon>
        <taxon>Bugulidae</taxon>
        <taxon>Bugula</taxon>
    </lineage>
</organism>
<accession>A0A7J7KRV8</accession>
<evidence type="ECO:0000259" key="2">
    <source>
        <dbReference type="Pfam" id="PF16540"/>
    </source>
</evidence>
<dbReference type="Proteomes" id="UP000593567">
    <property type="component" value="Unassembled WGS sequence"/>
</dbReference>
<protein>
    <submittedName>
        <fullName evidence="3">KIF23</fullName>
    </submittedName>
</protein>
<evidence type="ECO:0000313" key="3">
    <source>
        <dbReference type="EMBL" id="KAF6040878.1"/>
    </source>
</evidence>
<feature type="compositionally biased region" description="Basic and acidic residues" evidence="1">
    <location>
        <begin position="29"/>
        <end position="38"/>
    </location>
</feature>
<gene>
    <name evidence="3" type="ORF">EB796_000810</name>
</gene>
<feature type="region of interest" description="Disordered" evidence="1">
    <location>
        <begin position="1"/>
        <end position="38"/>
    </location>
</feature>
<evidence type="ECO:0000256" key="1">
    <source>
        <dbReference type="SAM" id="MobiDB-lite"/>
    </source>
</evidence>
<dbReference type="AlphaFoldDB" id="A0A7J7KRV8"/>